<dbReference type="PANTHER" id="PTHR36205:SF2">
    <property type="entry name" value="MAJOR FACILITATOR SUPERFAMILY TRANSPORTER"/>
    <property type="match status" value="1"/>
</dbReference>
<accession>A0AA43TZ86</accession>
<protein>
    <submittedName>
        <fullName evidence="1">Uncharacterized protein</fullName>
    </submittedName>
</protein>
<dbReference type="EMBL" id="JAPUFD010000024">
    <property type="protein sequence ID" value="MDI1493214.1"/>
    <property type="molecule type" value="Genomic_DNA"/>
</dbReference>
<dbReference type="Pfam" id="PF11885">
    <property type="entry name" value="DUF3405"/>
    <property type="match status" value="1"/>
</dbReference>
<keyword evidence="2" id="KW-1185">Reference proteome</keyword>
<evidence type="ECO:0000313" key="1">
    <source>
        <dbReference type="EMBL" id="MDI1493214.1"/>
    </source>
</evidence>
<sequence length="159" mass="18276">MLTTVIGIPSSLASLNKPKRWRGTHKPYMGPRGKLVNNNPDDMVAAYPRKKKAPAPIIGSYAETGLNTDVCFERTQRMLPSGFKDPEAKIIPKKHNETEDEEVDICRHFRWGKLQQECLAKNKDRYEDREIPEGNRFRWPKDEGFDEVDKVLVRANHAS</sequence>
<name>A0AA43TZ86_9LECA</name>
<comment type="caution">
    <text evidence="1">The sequence shown here is derived from an EMBL/GenBank/DDBJ whole genome shotgun (WGS) entry which is preliminary data.</text>
</comment>
<evidence type="ECO:0000313" key="2">
    <source>
        <dbReference type="Proteomes" id="UP001161017"/>
    </source>
</evidence>
<organism evidence="1 2">
    <name type="scientific">Ramalina farinacea</name>
    <dbReference type="NCBI Taxonomy" id="258253"/>
    <lineage>
        <taxon>Eukaryota</taxon>
        <taxon>Fungi</taxon>
        <taxon>Dikarya</taxon>
        <taxon>Ascomycota</taxon>
        <taxon>Pezizomycotina</taxon>
        <taxon>Lecanoromycetes</taxon>
        <taxon>OSLEUM clade</taxon>
        <taxon>Lecanoromycetidae</taxon>
        <taxon>Lecanorales</taxon>
        <taxon>Lecanorineae</taxon>
        <taxon>Ramalinaceae</taxon>
        <taxon>Ramalina</taxon>
    </lineage>
</organism>
<proteinExistence type="predicted"/>
<dbReference type="Proteomes" id="UP001161017">
    <property type="component" value="Unassembled WGS sequence"/>
</dbReference>
<reference evidence="1" key="1">
    <citation type="journal article" date="2023" name="Genome Biol. Evol.">
        <title>First Whole Genome Sequence and Flow Cytometry Genome Size Data for the Lichen-Forming Fungus Ramalina farinacea (Ascomycota).</title>
        <authorList>
            <person name="Llewellyn T."/>
            <person name="Mian S."/>
            <person name="Hill R."/>
            <person name="Leitch I.J."/>
            <person name="Gaya E."/>
        </authorList>
    </citation>
    <scope>NUCLEOTIDE SEQUENCE</scope>
    <source>
        <strain evidence="1">LIQ254RAFAR</strain>
    </source>
</reference>
<dbReference type="PANTHER" id="PTHR36205">
    <property type="entry name" value="CHROMOSOME 19, WHOLE GENOME SHOTGUN SEQUENCE"/>
    <property type="match status" value="1"/>
</dbReference>
<gene>
    <name evidence="1" type="ORF">OHK93_005002</name>
</gene>
<dbReference type="AlphaFoldDB" id="A0AA43TZ86"/>
<dbReference type="InterPro" id="IPR021822">
    <property type="entry name" value="DUF3405"/>
</dbReference>